<accession>A0A4S4FJS4</accession>
<organism evidence="1 2">
    <name type="scientific">Orlajensenia flava</name>
    <dbReference type="NCBI Taxonomy" id="2565934"/>
    <lineage>
        <taxon>Bacteria</taxon>
        <taxon>Bacillati</taxon>
        <taxon>Actinomycetota</taxon>
        <taxon>Actinomycetes</taxon>
        <taxon>Micrococcales</taxon>
        <taxon>Microbacteriaceae</taxon>
        <taxon>Orlajensenia</taxon>
    </lineage>
</organism>
<keyword evidence="2" id="KW-1185">Reference proteome</keyword>
<name>A0A4S4FJS4_9MICO</name>
<dbReference type="AlphaFoldDB" id="A0A4S4FJS4"/>
<dbReference type="OrthoDB" id="5120038at2"/>
<sequence>MRRIPNKTWTLPGWTPTVEHERKMRYSVDRLSDAYSGSEVYRGLAEPHNVYVVHFEEVGTYKVGITRHDTTRLRQHLSRAGASLATVAVAPNRYASQVVEGSVLRMVRNALVAVDDPLNGGTEHWDDQVPPPDLDALVTALAARYRGSEWTRTVWRLQVGRTERYERARQAASNSQRANEREAQRSIQRLEAGDRPLPLALALAIDDARENAGRRLVRLADVAAEDDRDLVTRLGEEIGKEVALVRAIERYRRAFVRPAPDFGSAG</sequence>
<reference evidence="1 2" key="1">
    <citation type="submission" date="2019-04" db="EMBL/GenBank/DDBJ databases">
        <authorList>
            <person name="Jiang L."/>
        </authorList>
    </citation>
    <scope>NUCLEOTIDE SEQUENCE [LARGE SCALE GENOMIC DNA]</scope>
    <source>
        <strain evidence="1 2">YIM 131861</strain>
    </source>
</reference>
<dbReference type="RefSeq" id="WP_136425268.1">
    <property type="nucleotide sequence ID" value="NZ_SSSN01000013.1"/>
</dbReference>
<evidence type="ECO:0000313" key="1">
    <source>
        <dbReference type="EMBL" id="THG30569.1"/>
    </source>
</evidence>
<comment type="caution">
    <text evidence="1">The sequence shown here is derived from an EMBL/GenBank/DDBJ whole genome shotgun (WGS) entry which is preliminary data.</text>
</comment>
<dbReference type="EMBL" id="SSSN01000013">
    <property type="protein sequence ID" value="THG30569.1"/>
    <property type="molecule type" value="Genomic_DNA"/>
</dbReference>
<protein>
    <submittedName>
        <fullName evidence="1">Uncharacterized protein</fullName>
    </submittedName>
</protein>
<dbReference type="Proteomes" id="UP000307380">
    <property type="component" value="Unassembled WGS sequence"/>
</dbReference>
<evidence type="ECO:0000313" key="2">
    <source>
        <dbReference type="Proteomes" id="UP000307380"/>
    </source>
</evidence>
<proteinExistence type="predicted"/>
<gene>
    <name evidence="1" type="ORF">E6C70_14465</name>
</gene>